<evidence type="ECO:0000256" key="3">
    <source>
        <dbReference type="ARBA" id="ARBA00022692"/>
    </source>
</evidence>
<proteinExistence type="predicted"/>
<dbReference type="InterPro" id="IPR051907">
    <property type="entry name" value="DoxX-like_oxidoreductase"/>
</dbReference>
<keyword evidence="8" id="KW-1185">Reference proteome</keyword>
<comment type="subcellular location">
    <subcellularLocation>
        <location evidence="1">Cell membrane</location>
        <topology evidence="1">Multi-pass membrane protein</topology>
    </subcellularLocation>
</comment>
<evidence type="ECO:0000313" key="7">
    <source>
        <dbReference type="EMBL" id="THE64598.1"/>
    </source>
</evidence>
<dbReference type="Proteomes" id="UP000318864">
    <property type="component" value="Unassembled WGS sequence"/>
</dbReference>
<reference evidence="7 8" key="1">
    <citation type="submission" date="2018-10" db="EMBL/GenBank/DDBJ databases">
        <title>Natronolimnobius sp. XQ-INN 246 isolated from Inner Mongolia Autonomous Region of China.</title>
        <authorList>
            <person name="Xue Q."/>
        </authorList>
    </citation>
    <scope>NUCLEOTIDE SEQUENCE [LARGE SCALE GENOMIC DNA]</scope>
    <source>
        <strain evidence="7 8">XQ-INN 246</strain>
    </source>
</reference>
<keyword evidence="5 6" id="KW-0472">Membrane</keyword>
<evidence type="ECO:0000256" key="6">
    <source>
        <dbReference type="SAM" id="Phobius"/>
    </source>
</evidence>
<feature type="transmembrane region" description="Helical" evidence="6">
    <location>
        <begin position="137"/>
        <end position="155"/>
    </location>
</feature>
<feature type="transmembrane region" description="Helical" evidence="6">
    <location>
        <begin position="67"/>
        <end position="88"/>
    </location>
</feature>
<protein>
    <submittedName>
        <fullName evidence="7">DoxX family protein</fullName>
    </submittedName>
</protein>
<evidence type="ECO:0000256" key="5">
    <source>
        <dbReference type="ARBA" id="ARBA00023136"/>
    </source>
</evidence>
<dbReference type="OrthoDB" id="199518at2157"/>
<keyword evidence="4 6" id="KW-1133">Transmembrane helix</keyword>
<name>A0A4S3TPT5_9EURY</name>
<dbReference type="Pfam" id="PF07681">
    <property type="entry name" value="DoxX"/>
    <property type="match status" value="1"/>
</dbReference>
<evidence type="ECO:0000256" key="4">
    <source>
        <dbReference type="ARBA" id="ARBA00022989"/>
    </source>
</evidence>
<keyword evidence="2" id="KW-1003">Cell membrane</keyword>
<dbReference type="PANTHER" id="PTHR33452">
    <property type="entry name" value="OXIDOREDUCTASE CATD-RELATED"/>
    <property type="match status" value="1"/>
</dbReference>
<sequence>MPTTPVNRFESRLGGITLEGEPHALSAWFVVGLRLTMGLAFLGAGLGKVTGEAFDASGYLMGAEGPVAGLYATMAGSPVLMDVVNVVVPATQLLIGLALVTGAFVRLAALGGAMQMAMFYLGSWDVAGPLGFVNSDFVYLLVFLAIAAFGAGRILGLDRYIERLEVGGQPLLERVPKLRYVLG</sequence>
<comment type="caution">
    <text evidence="7">The sequence shown here is derived from an EMBL/GenBank/DDBJ whole genome shotgun (WGS) entry which is preliminary data.</text>
</comment>
<organism evidence="7 8">
    <name type="scientific">Salinadaptatus halalkaliphilus</name>
    <dbReference type="NCBI Taxonomy" id="2419781"/>
    <lineage>
        <taxon>Archaea</taxon>
        <taxon>Methanobacteriati</taxon>
        <taxon>Methanobacteriota</taxon>
        <taxon>Stenosarchaea group</taxon>
        <taxon>Halobacteria</taxon>
        <taxon>Halobacteriales</taxon>
        <taxon>Natrialbaceae</taxon>
        <taxon>Salinadaptatus</taxon>
    </lineage>
</organism>
<dbReference type="InterPro" id="IPR032808">
    <property type="entry name" value="DoxX"/>
</dbReference>
<keyword evidence="3 6" id="KW-0812">Transmembrane</keyword>
<dbReference type="AlphaFoldDB" id="A0A4S3TPT5"/>
<feature type="transmembrane region" description="Helical" evidence="6">
    <location>
        <begin position="95"/>
        <end position="117"/>
    </location>
</feature>
<evidence type="ECO:0000313" key="8">
    <source>
        <dbReference type="Proteomes" id="UP000318864"/>
    </source>
</evidence>
<gene>
    <name evidence="7" type="ORF">D8Y22_12280</name>
</gene>
<dbReference type="PANTHER" id="PTHR33452:SF1">
    <property type="entry name" value="INNER MEMBRANE PROTEIN YPHA-RELATED"/>
    <property type="match status" value="1"/>
</dbReference>
<evidence type="ECO:0000256" key="1">
    <source>
        <dbReference type="ARBA" id="ARBA00004651"/>
    </source>
</evidence>
<evidence type="ECO:0000256" key="2">
    <source>
        <dbReference type="ARBA" id="ARBA00022475"/>
    </source>
</evidence>
<dbReference type="EMBL" id="RBZW01000031">
    <property type="protein sequence ID" value="THE64598.1"/>
    <property type="molecule type" value="Genomic_DNA"/>
</dbReference>
<feature type="transmembrane region" description="Helical" evidence="6">
    <location>
        <begin position="25"/>
        <end position="47"/>
    </location>
</feature>
<dbReference type="GO" id="GO:0005886">
    <property type="term" value="C:plasma membrane"/>
    <property type="evidence" value="ECO:0007669"/>
    <property type="project" value="UniProtKB-SubCell"/>
</dbReference>
<accession>A0A4S3TPT5</accession>
<dbReference type="RefSeq" id="WP_141464983.1">
    <property type="nucleotide sequence ID" value="NZ_RBZW01000031.1"/>
</dbReference>